<sequence>MFKKILFLITFTSVLFSQEITLGVVPQQSPLELSKKWLPITNYISEKTGIKVVFKTEKSIQIFEEKFVEGQYDIAFMNPYHFNIANKQQNYSAFARSKDDIVGIILGKKDKEFNVNNLKGTTFLFPSPNAFAATLLTKYELKEKYNFDIDKESKVIYVNSHDSVYKGIARGIGDFGGGIIRTFDNFKDTEDKDKIEIVYKTKPYPSHPFASHPRVSEEIVEKISKAIIEMPVELKDLLSIKEFIPTTTSEYDVIKNIGIK</sequence>
<proteinExistence type="predicted"/>
<dbReference type="EMBL" id="CP042652">
    <property type="protein sequence ID" value="QKE28418.1"/>
    <property type="molecule type" value="Genomic_DNA"/>
</dbReference>
<dbReference type="Pfam" id="PF12974">
    <property type="entry name" value="Phosphonate-bd"/>
    <property type="match status" value="1"/>
</dbReference>
<dbReference type="RefSeq" id="WP_172125994.1">
    <property type="nucleotide sequence ID" value="NZ_CP042652.1"/>
</dbReference>
<evidence type="ECO:0000313" key="1">
    <source>
        <dbReference type="EMBL" id="QKE28418.1"/>
    </source>
</evidence>
<protein>
    <submittedName>
        <fullName evidence="1">Phosphonate ABC transporter, periplasmic substrate-binding protein</fullName>
    </submittedName>
</protein>
<organism evidence="1 2">
    <name type="scientific">Arcobacter acticola</name>
    <dbReference type="NCBI Taxonomy" id="1849015"/>
    <lineage>
        <taxon>Bacteria</taxon>
        <taxon>Pseudomonadati</taxon>
        <taxon>Campylobacterota</taxon>
        <taxon>Epsilonproteobacteria</taxon>
        <taxon>Campylobacterales</taxon>
        <taxon>Arcobacteraceae</taxon>
        <taxon>Arcobacter</taxon>
    </lineage>
</organism>
<dbReference type="PANTHER" id="PTHR35841">
    <property type="entry name" value="PHOSPHONATES-BINDING PERIPLASMIC PROTEIN"/>
    <property type="match status" value="1"/>
</dbReference>
<accession>A0A6M8EIR2</accession>
<keyword evidence="2" id="KW-1185">Reference proteome</keyword>
<name>A0A6M8EIR2_9BACT</name>
<dbReference type="Proteomes" id="UP000503483">
    <property type="component" value="Chromosome"/>
</dbReference>
<gene>
    <name evidence="1" type="ORF">AACT_1239</name>
</gene>
<dbReference type="KEGG" id="paco:AACT_1239"/>
<dbReference type="SUPFAM" id="SSF53850">
    <property type="entry name" value="Periplasmic binding protein-like II"/>
    <property type="match status" value="1"/>
</dbReference>
<dbReference type="PANTHER" id="PTHR35841:SF1">
    <property type="entry name" value="PHOSPHONATES-BINDING PERIPLASMIC PROTEIN"/>
    <property type="match status" value="1"/>
</dbReference>
<dbReference type="Gene3D" id="3.40.190.10">
    <property type="entry name" value="Periplasmic binding protein-like II"/>
    <property type="match status" value="2"/>
</dbReference>
<reference evidence="1 2" key="1">
    <citation type="submission" date="2019-08" db="EMBL/GenBank/DDBJ databases">
        <title>Complete genome sequence of Arcobacter acticola.</title>
        <authorList>
            <person name="Miller W."/>
        </authorList>
    </citation>
    <scope>NUCLEOTIDE SEQUENCE [LARGE SCALE GENOMIC DNA]</scope>
    <source>
        <strain evidence="1 2">KCTC 52212</strain>
    </source>
</reference>
<dbReference type="AlphaFoldDB" id="A0A6M8EIR2"/>
<evidence type="ECO:0000313" key="2">
    <source>
        <dbReference type="Proteomes" id="UP000503483"/>
    </source>
</evidence>